<gene>
    <name evidence="3" type="ORF">P1J78_17025</name>
</gene>
<dbReference type="InterPro" id="IPR011499">
    <property type="entry name" value="Lipid_A_biosynth_N"/>
</dbReference>
<dbReference type="InterPro" id="IPR014546">
    <property type="entry name" value="UCP028440_lipidA_biosyn"/>
</dbReference>
<keyword evidence="4" id="KW-1185">Reference proteome</keyword>
<dbReference type="Gene3D" id="1.20.1280.290">
    <property type="match status" value="1"/>
</dbReference>
<organism evidence="3 4">
    <name type="scientific">Psychromarinibacter sediminicola</name>
    <dbReference type="NCBI Taxonomy" id="3033385"/>
    <lineage>
        <taxon>Bacteria</taxon>
        <taxon>Pseudomonadati</taxon>
        <taxon>Pseudomonadota</taxon>
        <taxon>Alphaproteobacteria</taxon>
        <taxon>Rhodobacterales</taxon>
        <taxon>Paracoccaceae</taxon>
        <taxon>Psychromarinibacter</taxon>
    </lineage>
</organism>
<evidence type="ECO:0000313" key="4">
    <source>
        <dbReference type="Proteomes" id="UP001220964"/>
    </source>
</evidence>
<proteinExistence type="predicted"/>
<evidence type="ECO:0000259" key="2">
    <source>
        <dbReference type="SMART" id="SM01259"/>
    </source>
</evidence>
<dbReference type="Pfam" id="PF07578">
    <property type="entry name" value="LAB_N"/>
    <property type="match status" value="1"/>
</dbReference>
<dbReference type="SMART" id="SM01259">
    <property type="entry name" value="LAB_N"/>
    <property type="match status" value="1"/>
</dbReference>
<dbReference type="GO" id="GO:0016020">
    <property type="term" value="C:membrane"/>
    <property type="evidence" value="ECO:0007669"/>
    <property type="project" value="GOC"/>
</dbReference>
<comment type="caution">
    <text evidence="3">The sequence shown here is derived from an EMBL/GenBank/DDBJ whole genome shotgun (WGS) entry which is preliminary data.</text>
</comment>
<keyword evidence="1" id="KW-0812">Transmembrane</keyword>
<dbReference type="GO" id="GO:0009245">
    <property type="term" value="P:lipid A biosynthetic process"/>
    <property type="evidence" value="ECO:0007669"/>
    <property type="project" value="InterPro"/>
</dbReference>
<dbReference type="PIRSF" id="PIRSF028440">
    <property type="entry name" value="UCP_LAB_N"/>
    <property type="match status" value="1"/>
</dbReference>
<keyword evidence="1" id="KW-0472">Membrane</keyword>
<dbReference type="RefSeq" id="WP_275568574.1">
    <property type="nucleotide sequence ID" value="NZ_JARGYC010000050.1"/>
</dbReference>
<evidence type="ECO:0000313" key="3">
    <source>
        <dbReference type="EMBL" id="MDF0602445.1"/>
    </source>
</evidence>
<keyword evidence="1" id="KW-1133">Transmembrane helix</keyword>
<evidence type="ECO:0000256" key="1">
    <source>
        <dbReference type="SAM" id="Phobius"/>
    </source>
</evidence>
<name>A0AAE3NWW6_9RHOB</name>
<accession>A0AAE3NWW6</accession>
<sequence length="105" mass="11990">MIDAALEFFKVQTRAELIWVLVGLGAQLMFSMRFIVQWIASERESRSVVPELFWWLSISGGLTLLAYAIHRQDPVFILGQSLGVVIYSRNLWLIYAEKRAATQTG</sequence>
<dbReference type="AlphaFoldDB" id="A0AAE3NWW6"/>
<feature type="domain" description="Lipid A biosynthesis N-terminal" evidence="2">
    <location>
        <begin position="22"/>
        <end position="93"/>
    </location>
</feature>
<feature type="transmembrane region" description="Helical" evidence="1">
    <location>
        <begin position="17"/>
        <end position="40"/>
    </location>
</feature>
<protein>
    <submittedName>
        <fullName evidence="3">Lipid-A-disaccharide synthase N-terminal domain-containing protein</fullName>
    </submittedName>
</protein>
<reference evidence="3" key="1">
    <citation type="submission" date="2023-03" db="EMBL/GenBank/DDBJ databases">
        <title>Multiphase analysis and comparison of six strains from genera Psychromarinibacter, Lutimaribacter, and Maritimibacter, including a novel species: Psychromarinibacter sediminicola sp. nov.</title>
        <authorList>
            <person name="Wang Y.-H."/>
            <person name="Ye M.-Q."/>
            <person name="Du Z.-J."/>
        </authorList>
    </citation>
    <scope>NUCLEOTIDE SEQUENCE</scope>
    <source>
        <strain evidence="3">C21-152</strain>
    </source>
</reference>
<feature type="transmembrane region" description="Helical" evidence="1">
    <location>
        <begin position="52"/>
        <end position="69"/>
    </location>
</feature>
<dbReference type="EMBL" id="JARGYC010000050">
    <property type="protein sequence ID" value="MDF0602445.1"/>
    <property type="molecule type" value="Genomic_DNA"/>
</dbReference>
<dbReference type="Proteomes" id="UP001220964">
    <property type="component" value="Unassembled WGS sequence"/>
</dbReference>
<feature type="transmembrane region" description="Helical" evidence="1">
    <location>
        <begin position="75"/>
        <end position="95"/>
    </location>
</feature>
<dbReference type="GO" id="GO:0008915">
    <property type="term" value="F:lipid-A-disaccharide synthase activity"/>
    <property type="evidence" value="ECO:0007669"/>
    <property type="project" value="InterPro"/>
</dbReference>